<dbReference type="GeneID" id="36577045"/>
<feature type="compositionally biased region" description="Polar residues" evidence="1">
    <location>
        <begin position="69"/>
        <end position="81"/>
    </location>
</feature>
<dbReference type="AlphaFoldDB" id="A0A2T3AQ04"/>
<organism evidence="2 3">
    <name type="scientific">Amorphotheca resinae ATCC 22711</name>
    <dbReference type="NCBI Taxonomy" id="857342"/>
    <lineage>
        <taxon>Eukaryota</taxon>
        <taxon>Fungi</taxon>
        <taxon>Dikarya</taxon>
        <taxon>Ascomycota</taxon>
        <taxon>Pezizomycotina</taxon>
        <taxon>Leotiomycetes</taxon>
        <taxon>Helotiales</taxon>
        <taxon>Amorphothecaceae</taxon>
        <taxon>Amorphotheca</taxon>
    </lineage>
</organism>
<evidence type="ECO:0000313" key="2">
    <source>
        <dbReference type="EMBL" id="PSS07087.1"/>
    </source>
</evidence>
<dbReference type="EMBL" id="KZ679019">
    <property type="protein sequence ID" value="PSS07087.1"/>
    <property type="molecule type" value="Genomic_DNA"/>
</dbReference>
<dbReference type="Proteomes" id="UP000241818">
    <property type="component" value="Unassembled WGS sequence"/>
</dbReference>
<gene>
    <name evidence="2" type="ORF">M430DRAFT_62105</name>
</gene>
<name>A0A2T3AQ04_AMORE</name>
<dbReference type="RefSeq" id="XP_024716743.1">
    <property type="nucleotide sequence ID" value="XM_024868964.1"/>
</dbReference>
<accession>A0A2T3AQ04</accession>
<evidence type="ECO:0000313" key="3">
    <source>
        <dbReference type="Proteomes" id="UP000241818"/>
    </source>
</evidence>
<keyword evidence="3" id="KW-1185">Reference proteome</keyword>
<dbReference type="OrthoDB" id="2104739at2759"/>
<evidence type="ECO:0000256" key="1">
    <source>
        <dbReference type="SAM" id="MobiDB-lite"/>
    </source>
</evidence>
<feature type="region of interest" description="Disordered" evidence="1">
    <location>
        <begin position="45"/>
        <end position="83"/>
    </location>
</feature>
<sequence length="144" mass="15867">MATSPRDRLDSDELVFFGSEGESIAEDRVGHYRDKGLTPKKFGQFFPLSESQSPPASNQDVVDQIAASMDQSPNRSRQSQPRKLCLRHNNSRCIVTGIIVTDAPITGGSVLGPLVTTELAYILPFRSLSRPASSRTIKSHRYGF</sequence>
<feature type="compositionally biased region" description="Polar residues" evidence="1">
    <location>
        <begin position="49"/>
        <end position="61"/>
    </location>
</feature>
<dbReference type="InParanoid" id="A0A2T3AQ04"/>
<proteinExistence type="predicted"/>
<reference evidence="2 3" key="1">
    <citation type="journal article" date="2018" name="New Phytol.">
        <title>Comparative genomics and transcriptomics depict ericoid mycorrhizal fungi as versatile saprotrophs and plant mutualists.</title>
        <authorList>
            <person name="Martino E."/>
            <person name="Morin E."/>
            <person name="Grelet G.A."/>
            <person name="Kuo A."/>
            <person name="Kohler A."/>
            <person name="Daghino S."/>
            <person name="Barry K.W."/>
            <person name="Cichocki N."/>
            <person name="Clum A."/>
            <person name="Dockter R.B."/>
            <person name="Hainaut M."/>
            <person name="Kuo R.C."/>
            <person name="LaButti K."/>
            <person name="Lindahl B.D."/>
            <person name="Lindquist E.A."/>
            <person name="Lipzen A."/>
            <person name="Khouja H.R."/>
            <person name="Magnuson J."/>
            <person name="Murat C."/>
            <person name="Ohm R.A."/>
            <person name="Singer S.W."/>
            <person name="Spatafora J.W."/>
            <person name="Wang M."/>
            <person name="Veneault-Fourrey C."/>
            <person name="Henrissat B."/>
            <person name="Grigoriev I.V."/>
            <person name="Martin F.M."/>
            <person name="Perotto S."/>
        </authorList>
    </citation>
    <scope>NUCLEOTIDE SEQUENCE [LARGE SCALE GENOMIC DNA]</scope>
    <source>
        <strain evidence="2 3">ATCC 22711</strain>
    </source>
</reference>
<protein>
    <submittedName>
        <fullName evidence="2">Uncharacterized protein</fullName>
    </submittedName>
</protein>